<dbReference type="PANTHER" id="PTHR33408">
    <property type="entry name" value="TRANSPOSASE"/>
    <property type="match status" value="1"/>
</dbReference>
<gene>
    <name evidence="2" type="ORF">CKO40_15870</name>
</gene>
<feature type="domain" description="Transposase InsH N-terminal" evidence="1">
    <location>
        <begin position="20"/>
        <end position="110"/>
    </location>
</feature>
<dbReference type="AlphaFoldDB" id="A0AAJ0XBB8"/>
<dbReference type="PANTHER" id="PTHR33408:SF2">
    <property type="entry name" value="TRANSPOSASE DDE DOMAIN-CONTAINING PROTEIN"/>
    <property type="match status" value="1"/>
</dbReference>
<organism evidence="2 3">
    <name type="scientific">Halochromatium glycolicum</name>
    <dbReference type="NCBI Taxonomy" id="85075"/>
    <lineage>
        <taxon>Bacteria</taxon>
        <taxon>Pseudomonadati</taxon>
        <taxon>Pseudomonadota</taxon>
        <taxon>Gammaproteobacteria</taxon>
        <taxon>Chromatiales</taxon>
        <taxon>Chromatiaceae</taxon>
        <taxon>Halochromatium</taxon>
    </lineage>
</organism>
<proteinExistence type="predicted"/>
<sequence length="161" mass="17797">MAVNLVPVDRETPDWFPASVQEYLPEDHLARFVVEIVDQLDLSALVSAYAGPGSRPYHPAMLVALLFYGYATGVFSSRKLAQATYDLIALRYICANTHPDHRAIAGFRKRFLDELAALFTQVLLVAQAMGLVKLGTVSLDGTFRQLTELASELDAQQRAVE</sequence>
<evidence type="ECO:0000313" key="3">
    <source>
        <dbReference type="Proteomes" id="UP001296776"/>
    </source>
</evidence>
<comment type="caution">
    <text evidence="2">The sequence shown here is derived from an EMBL/GenBank/DDBJ whole genome shotgun (WGS) entry which is preliminary data.</text>
</comment>
<reference evidence="2" key="1">
    <citation type="submission" date="2017-08" db="EMBL/GenBank/DDBJ databases">
        <authorList>
            <person name="Imhoff J.F."/>
            <person name="Rahn T."/>
            <person name="Kuenzel S."/>
            <person name="Neulinger S.C."/>
        </authorList>
    </citation>
    <scope>NUCLEOTIDE SEQUENCE</scope>
    <source>
        <strain evidence="2">DSM 11080</strain>
    </source>
</reference>
<reference evidence="2" key="2">
    <citation type="journal article" date="2020" name="Microorganisms">
        <title>Osmotic Adaptation and Compatible Solute Biosynthesis of Phototrophic Bacteria as Revealed from Genome Analyses.</title>
        <authorList>
            <person name="Imhoff J.F."/>
            <person name="Rahn T."/>
            <person name="Kunzel S."/>
            <person name="Keller A."/>
            <person name="Neulinger S.C."/>
        </authorList>
    </citation>
    <scope>NUCLEOTIDE SEQUENCE</scope>
    <source>
        <strain evidence="2">DSM 11080</strain>
    </source>
</reference>
<evidence type="ECO:0000259" key="1">
    <source>
        <dbReference type="Pfam" id="PF05598"/>
    </source>
</evidence>
<name>A0AAJ0XBB8_9GAMM</name>
<accession>A0AAJ0XBB8</accession>
<dbReference type="Proteomes" id="UP001296776">
    <property type="component" value="Unassembled WGS sequence"/>
</dbReference>
<keyword evidence="3" id="KW-1185">Reference proteome</keyword>
<evidence type="ECO:0000313" key="2">
    <source>
        <dbReference type="EMBL" id="MBK1705995.1"/>
    </source>
</evidence>
<dbReference type="Pfam" id="PF05598">
    <property type="entry name" value="DUF772"/>
    <property type="match status" value="1"/>
</dbReference>
<protein>
    <recommendedName>
        <fullName evidence="1">Transposase InsH N-terminal domain-containing protein</fullName>
    </recommendedName>
</protein>
<dbReference type="InterPro" id="IPR008490">
    <property type="entry name" value="Transposase_InsH_N"/>
</dbReference>
<dbReference type="EMBL" id="NRSJ01000031">
    <property type="protein sequence ID" value="MBK1705995.1"/>
    <property type="molecule type" value="Genomic_DNA"/>
</dbReference>